<name>K0KI73_WICCF</name>
<dbReference type="FunCoup" id="K0KI73">
    <property type="interactions" value="731"/>
</dbReference>
<dbReference type="PANTHER" id="PTHR21100:SF9">
    <property type="entry name" value="PREFOLDIN SUBUNIT 4"/>
    <property type="match status" value="1"/>
</dbReference>
<evidence type="ECO:0000256" key="2">
    <source>
        <dbReference type="ARBA" id="ARBA00023186"/>
    </source>
</evidence>
<keyword evidence="2 4" id="KW-0143">Chaperone</keyword>
<dbReference type="eggNOG" id="KOG1760">
    <property type="taxonomic scope" value="Eukaryota"/>
</dbReference>
<organism evidence="6 7">
    <name type="scientific">Wickerhamomyces ciferrii (strain ATCC 14091 / BCRC 22168 / CBS 111 / JCM 3599 / NBRC 0793 / NRRL Y-1031 F-60-10)</name>
    <name type="common">Yeast</name>
    <name type="synonym">Pichia ciferrii</name>
    <dbReference type="NCBI Taxonomy" id="1206466"/>
    <lineage>
        <taxon>Eukaryota</taxon>
        <taxon>Fungi</taxon>
        <taxon>Dikarya</taxon>
        <taxon>Ascomycota</taxon>
        <taxon>Saccharomycotina</taxon>
        <taxon>Saccharomycetes</taxon>
        <taxon>Phaffomycetales</taxon>
        <taxon>Wickerhamomycetaceae</taxon>
        <taxon>Wickerhamomyces</taxon>
    </lineage>
</organism>
<dbReference type="AlphaFoldDB" id="K0KI73"/>
<keyword evidence="5" id="KW-0175">Coiled coil</keyword>
<dbReference type="SUPFAM" id="SSF46579">
    <property type="entry name" value="Prefoldin"/>
    <property type="match status" value="1"/>
</dbReference>
<evidence type="ECO:0000256" key="3">
    <source>
        <dbReference type="ARBA" id="ARBA00024667"/>
    </source>
</evidence>
<keyword evidence="7" id="KW-1185">Reference proteome</keyword>
<dbReference type="CDD" id="cd23165">
    <property type="entry name" value="Prefoldin_4"/>
    <property type="match status" value="1"/>
</dbReference>
<dbReference type="InParanoid" id="K0KI73"/>
<evidence type="ECO:0000256" key="4">
    <source>
        <dbReference type="PIRNR" id="PIRNR016477"/>
    </source>
</evidence>
<dbReference type="STRING" id="1206466.K0KI73"/>
<sequence length="136" mass="15829">MAISILNKLNEERSQKNQVEVTFEDQKKINEFSKLISKKDSLTLELNKQKQEKEYLADVSLEIELIDEDELINYKISNAFIKLKQSDAVEKLEKDGELLDLEIGKLDEQMDEIDSKLSSLKTELYTKFGDNINLER</sequence>
<dbReference type="FunFam" id="1.10.287.370:FF:000005">
    <property type="entry name" value="Prefoldin subunit 4"/>
    <property type="match status" value="1"/>
</dbReference>
<dbReference type="EMBL" id="CAIF01000029">
    <property type="protein sequence ID" value="CCH41862.1"/>
    <property type="molecule type" value="Genomic_DNA"/>
</dbReference>
<dbReference type="GO" id="GO:0005737">
    <property type="term" value="C:cytoplasm"/>
    <property type="evidence" value="ECO:0007669"/>
    <property type="project" value="UniProtKB-ARBA"/>
</dbReference>
<comment type="similarity">
    <text evidence="1 4">Belongs to the prefoldin subunit beta family.</text>
</comment>
<dbReference type="InterPro" id="IPR016661">
    <property type="entry name" value="PFDN4"/>
</dbReference>
<protein>
    <recommendedName>
        <fullName evidence="4">Prefoldin subunit 4</fullName>
    </recommendedName>
</protein>
<feature type="coiled-coil region" evidence="5">
    <location>
        <begin position="89"/>
        <end position="123"/>
    </location>
</feature>
<proteinExistence type="inferred from homology"/>
<evidence type="ECO:0000313" key="6">
    <source>
        <dbReference type="EMBL" id="CCH41862.1"/>
    </source>
</evidence>
<reference evidence="6 7" key="1">
    <citation type="journal article" date="2012" name="Eukaryot. Cell">
        <title>Draft genome sequence of Wickerhamomyces ciferrii NRRL Y-1031 F-60-10.</title>
        <authorList>
            <person name="Schneider J."/>
            <person name="Andrea H."/>
            <person name="Blom J."/>
            <person name="Jaenicke S."/>
            <person name="Ruckert C."/>
            <person name="Schorsch C."/>
            <person name="Szczepanowski R."/>
            <person name="Farwick M."/>
            <person name="Goesmann A."/>
            <person name="Puhler A."/>
            <person name="Schaffer S."/>
            <person name="Tauch A."/>
            <person name="Kohler T."/>
            <person name="Brinkrolf K."/>
        </authorList>
    </citation>
    <scope>NUCLEOTIDE SEQUENCE [LARGE SCALE GENOMIC DNA]</scope>
    <source>
        <strain evidence="7">ATCC 14091 / BCRC 22168 / CBS 111 / JCM 3599 / NBRC 0793 / NRRL Y-1031 F-60-10</strain>
    </source>
</reference>
<comment type="caution">
    <text evidence="6">The sequence shown here is derived from an EMBL/GenBank/DDBJ whole genome shotgun (WGS) entry which is preliminary data.</text>
</comment>
<accession>K0KI73</accession>
<gene>
    <name evidence="6" type="ORF">BN7_1401</name>
</gene>
<dbReference type="GO" id="GO:0006457">
    <property type="term" value="P:protein folding"/>
    <property type="evidence" value="ECO:0007669"/>
    <property type="project" value="UniProtKB-UniRule"/>
</dbReference>
<dbReference type="InterPro" id="IPR002777">
    <property type="entry name" value="PFD_beta-like"/>
</dbReference>
<evidence type="ECO:0000313" key="7">
    <source>
        <dbReference type="Proteomes" id="UP000009328"/>
    </source>
</evidence>
<dbReference type="Pfam" id="PF01920">
    <property type="entry name" value="Prefoldin_2"/>
    <property type="match status" value="1"/>
</dbReference>
<dbReference type="HOGENOM" id="CLU_130032_0_0_1"/>
<evidence type="ECO:0000256" key="5">
    <source>
        <dbReference type="SAM" id="Coils"/>
    </source>
</evidence>
<dbReference type="GO" id="GO:0051082">
    <property type="term" value="F:unfolded protein binding"/>
    <property type="evidence" value="ECO:0007669"/>
    <property type="project" value="InterPro"/>
</dbReference>
<dbReference type="Proteomes" id="UP000009328">
    <property type="component" value="Unassembled WGS sequence"/>
</dbReference>
<dbReference type="PIRSF" id="PIRSF016477">
    <property type="entry name" value="Prefoldin_subunit_4"/>
    <property type="match status" value="1"/>
</dbReference>
<comment type="function">
    <text evidence="3 4">Binds specifically to cytosolic chaperonin (c-CPN) and transfers target proteins to it. Binds to nascent polypeptide chain and promotes folding in an environment in which there are many competing pathways for nonnative proteins.</text>
</comment>
<comment type="subunit">
    <text evidence="4">Heterohexamer of two PFD-alpha type and four PFD-beta type subunits.</text>
</comment>
<dbReference type="GO" id="GO:0016272">
    <property type="term" value="C:prefoldin complex"/>
    <property type="evidence" value="ECO:0007669"/>
    <property type="project" value="UniProtKB-UniRule"/>
</dbReference>
<evidence type="ECO:0000256" key="1">
    <source>
        <dbReference type="ARBA" id="ARBA00008045"/>
    </source>
</evidence>
<dbReference type="PANTHER" id="PTHR21100">
    <property type="entry name" value="PREFOLDIN SUBUNIT 4"/>
    <property type="match status" value="1"/>
</dbReference>